<dbReference type="EMBL" id="CP058561">
    <property type="protein sequence ID" value="QUH29080.1"/>
    <property type="molecule type" value="Genomic_DNA"/>
</dbReference>
<dbReference type="PANTHER" id="PTHR38459:SF5">
    <property type="entry name" value="CELL WALL TEICHOIC ACID GLYCOSYLATION PROTEIN GTCA"/>
    <property type="match status" value="1"/>
</dbReference>
<feature type="transmembrane region" description="Helical" evidence="6">
    <location>
        <begin position="52"/>
        <end position="72"/>
    </location>
</feature>
<dbReference type="PANTHER" id="PTHR38459">
    <property type="entry name" value="PROPHAGE BACTOPRENOL-LINKED GLUCOSE TRANSLOCASE HOMOLOG"/>
    <property type="match status" value="1"/>
</dbReference>
<dbReference type="Pfam" id="PF04138">
    <property type="entry name" value="GtrA_DPMS_TM"/>
    <property type="match status" value="1"/>
</dbReference>
<dbReference type="KEGG" id="vgu:HYG85_09160"/>
<dbReference type="RefSeq" id="WP_212693217.1">
    <property type="nucleotide sequence ID" value="NZ_CP058561.1"/>
</dbReference>
<keyword evidence="4 6" id="KW-1133">Transmembrane helix</keyword>
<dbReference type="Proteomes" id="UP000677305">
    <property type="component" value="Chromosome"/>
</dbReference>
<evidence type="ECO:0000256" key="3">
    <source>
        <dbReference type="ARBA" id="ARBA00022692"/>
    </source>
</evidence>
<evidence type="ECO:0000256" key="2">
    <source>
        <dbReference type="ARBA" id="ARBA00009399"/>
    </source>
</evidence>
<comment type="subcellular location">
    <subcellularLocation>
        <location evidence="1">Membrane</location>
        <topology evidence="1">Multi-pass membrane protein</topology>
    </subcellularLocation>
</comment>
<feature type="transmembrane region" description="Helical" evidence="6">
    <location>
        <begin position="84"/>
        <end position="109"/>
    </location>
</feature>
<evidence type="ECO:0000256" key="5">
    <source>
        <dbReference type="ARBA" id="ARBA00023136"/>
    </source>
</evidence>
<sequence length="142" mass="16443">MIKRLIDYIKEIMHNEQFQKIFRYVFIGGLTTFVSFGVFWLLAYPVKMNPNIANIISVICAVIFAYVTNKIFVFRSKCRTTKELVIEAFSFFSSRGITMLIEIGGVFVLTSLRIEAMISKIIISVLVLILNYLFSQFLVFRT</sequence>
<accession>A0A8J8SC53</accession>
<evidence type="ECO:0000313" key="9">
    <source>
        <dbReference type="Proteomes" id="UP000677305"/>
    </source>
</evidence>
<keyword evidence="5 6" id="KW-0472">Membrane</keyword>
<gene>
    <name evidence="8" type="ORF">HYG85_09160</name>
</gene>
<dbReference type="GO" id="GO:0005886">
    <property type="term" value="C:plasma membrane"/>
    <property type="evidence" value="ECO:0007669"/>
    <property type="project" value="TreeGrafter"/>
</dbReference>
<feature type="domain" description="GtrA/DPMS transmembrane" evidence="7">
    <location>
        <begin position="23"/>
        <end position="140"/>
    </location>
</feature>
<dbReference type="InterPro" id="IPR007267">
    <property type="entry name" value="GtrA_DPMS_TM"/>
</dbReference>
<protein>
    <submittedName>
        <fullName evidence="8">GtrA family protein</fullName>
    </submittedName>
</protein>
<dbReference type="AlphaFoldDB" id="A0A8J8SC53"/>
<proteinExistence type="inferred from homology"/>
<evidence type="ECO:0000256" key="4">
    <source>
        <dbReference type="ARBA" id="ARBA00022989"/>
    </source>
</evidence>
<evidence type="ECO:0000313" key="8">
    <source>
        <dbReference type="EMBL" id="QUH29080.1"/>
    </source>
</evidence>
<name>A0A8J8SC53_9FIRM</name>
<feature type="transmembrane region" description="Helical" evidence="6">
    <location>
        <begin position="121"/>
        <end position="140"/>
    </location>
</feature>
<comment type="similarity">
    <text evidence="2">Belongs to the GtrA family.</text>
</comment>
<dbReference type="GO" id="GO:0000271">
    <property type="term" value="P:polysaccharide biosynthetic process"/>
    <property type="evidence" value="ECO:0007669"/>
    <property type="project" value="InterPro"/>
</dbReference>
<dbReference type="InterPro" id="IPR051401">
    <property type="entry name" value="GtrA_CellWall_Glycosyl"/>
</dbReference>
<feature type="transmembrane region" description="Helical" evidence="6">
    <location>
        <begin position="21"/>
        <end position="46"/>
    </location>
</feature>
<keyword evidence="9" id="KW-1185">Reference proteome</keyword>
<evidence type="ECO:0000259" key="7">
    <source>
        <dbReference type="Pfam" id="PF04138"/>
    </source>
</evidence>
<organism evidence="8 9">
    <name type="scientific">Vallitalea guaymasensis</name>
    <dbReference type="NCBI Taxonomy" id="1185412"/>
    <lineage>
        <taxon>Bacteria</taxon>
        <taxon>Bacillati</taxon>
        <taxon>Bacillota</taxon>
        <taxon>Clostridia</taxon>
        <taxon>Lachnospirales</taxon>
        <taxon>Vallitaleaceae</taxon>
        <taxon>Vallitalea</taxon>
    </lineage>
</organism>
<evidence type="ECO:0000256" key="6">
    <source>
        <dbReference type="SAM" id="Phobius"/>
    </source>
</evidence>
<reference evidence="8 9" key="1">
    <citation type="submission" date="2020-07" db="EMBL/GenBank/DDBJ databases">
        <title>Vallitalea guaymasensis genome.</title>
        <authorList>
            <person name="Postec A."/>
        </authorList>
    </citation>
    <scope>NUCLEOTIDE SEQUENCE [LARGE SCALE GENOMIC DNA]</scope>
    <source>
        <strain evidence="8 9">Ra1766G1</strain>
    </source>
</reference>
<evidence type="ECO:0000256" key="1">
    <source>
        <dbReference type="ARBA" id="ARBA00004141"/>
    </source>
</evidence>
<keyword evidence="3 6" id="KW-0812">Transmembrane</keyword>